<reference evidence="2" key="1">
    <citation type="submission" date="2023-07" db="EMBL/GenBank/DDBJ databases">
        <title>draft genome sequence of fig (Ficus carica).</title>
        <authorList>
            <person name="Takahashi T."/>
            <person name="Nishimura K."/>
        </authorList>
    </citation>
    <scope>NUCLEOTIDE SEQUENCE</scope>
</reference>
<feature type="compositionally biased region" description="Basic and acidic residues" evidence="1">
    <location>
        <begin position="211"/>
        <end position="234"/>
    </location>
</feature>
<evidence type="ECO:0000256" key="1">
    <source>
        <dbReference type="SAM" id="MobiDB-lite"/>
    </source>
</evidence>
<evidence type="ECO:0000313" key="2">
    <source>
        <dbReference type="EMBL" id="GMN59370.1"/>
    </source>
</evidence>
<dbReference type="Proteomes" id="UP001187192">
    <property type="component" value="Unassembled WGS sequence"/>
</dbReference>
<feature type="region of interest" description="Disordered" evidence="1">
    <location>
        <begin position="211"/>
        <end position="244"/>
    </location>
</feature>
<dbReference type="PANTHER" id="PTHR48449:SF1">
    <property type="entry name" value="DUF1985 DOMAIN-CONTAINING PROTEIN"/>
    <property type="match status" value="1"/>
</dbReference>
<keyword evidence="3" id="KW-1185">Reference proteome</keyword>
<accession>A0AA88DQ12</accession>
<protein>
    <recommendedName>
        <fullName evidence="4">DUF1985 domain-containing protein</fullName>
    </recommendedName>
</protein>
<proteinExistence type="predicted"/>
<dbReference type="AlphaFoldDB" id="A0AA88DQ12"/>
<name>A0AA88DQ12_FICCA</name>
<evidence type="ECO:0008006" key="4">
    <source>
        <dbReference type="Google" id="ProtNLM"/>
    </source>
</evidence>
<dbReference type="PANTHER" id="PTHR48449">
    <property type="entry name" value="DUF1985 DOMAIN-CONTAINING PROTEIN"/>
    <property type="match status" value="1"/>
</dbReference>
<comment type="caution">
    <text evidence="2">The sequence shown here is derived from an EMBL/GenBank/DDBJ whole genome shotgun (WGS) entry which is preliminary data.</text>
</comment>
<organism evidence="2 3">
    <name type="scientific">Ficus carica</name>
    <name type="common">Common fig</name>
    <dbReference type="NCBI Taxonomy" id="3494"/>
    <lineage>
        <taxon>Eukaryota</taxon>
        <taxon>Viridiplantae</taxon>
        <taxon>Streptophyta</taxon>
        <taxon>Embryophyta</taxon>
        <taxon>Tracheophyta</taxon>
        <taxon>Spermatophyta</taxon>
        <taxon>Magnoliopsida</taxon>
        <taxon>eudicotyledons</taxon>
        <taxon>Gunneridae</taxon>
        <taxon>Pentapetalae</taxon>
        <taxon>rosids</taxon>
        <taxon>fabids</taxon>
        <taxon>Rosales</taxon>
        <taxon>Moraceae</taxon>
        <taxon>Ficeae</taxon>
        <taxon>Ficus</taxon>
    </lineage>
</organism>
<dbReference type="EMBL" id="BTGU01000086">
    <property type="protein sequence ID" value="GMN59370.1"/>
    <property type="molecule type" value="Genomic_DNA"/>
</dbReference>
<sequence>MSNANFDNDDDAVKLSLLYMIFCIHLSNANSVKIDPKFFALADNLDDFNDFPWGMLSWEATRTAFCNTVENRMSSKRRQLKKTDKVHYSIAGFPHALLVWAYETLPSIASKFTTKYDQAIPRMLSWTTADNIKFDDVMSAFTAVGENQTTSPNIGTGSQDDVFIDSNIGAVTDMGVQAAMEFLTADKVIVSREDVEEEKNKENIKEHSEGIEGEAKVKSDPFVGIKEDSMPDPEKETEEEKDGKEIIREQDAPSKLIYAIPPGLVDEPPQETLEEFREWIKKGLLKRTPPGPRLPRYNSKNETLNKPHDLGFMAVDKKSWYYELVPPLFGYGMKKKIRQFPKLEQRKVTTVDTFFSAKVHALWGVYQKAPDKFDWGSCDSIFRIMLGVHVQSGSSWFDMNT</sequence>
<gene>
    <name evidence="2" type="ORF">TIFTF001_028442</name>
</gene>
<evidence type="ECO:0000313" key="3">
    <source>
        <dbReference type="Proteomes" id="UP001187192"/>
    </source>
</evidence>